<proteinExistence type="predicted"/>
<reference evidence="1 2" key="1">
    <citation type="submission" date="2016-03" db="EMBL/GenBank/DDBJ databases">
        <title>Comparative genomics of the ectomycorrhizal sister species Rhizopogon vinicolor and Rhizopogon vesiculosus (Basidiomycota: Boletales) reveals a divergence of the mating type B locus.</title>
        <authorList>
            <person name="Mujic A.B."/>
            <person name="Kuo A."/>
            <person name="Tritt A."/>
            <person name="Lipzen A."/>
            <person name="Chen C."/>
            <person name="Johnson J."/>
            <person name="Sharma A."/>
            <person name="Barry K."/>
            <person name="Grigoriev I.V."/>
            <person name="Spatafora J.W."/>
        </authorList>
    </citation>
    <scope>NUCLEOTIDE SEQUENCE [LARGE SCALE GENOMIC DNA]</scope>
    <source>
        <strain evidence="1 2">AM-OR11-056</strain>
    </source>
</reference>
<protein>
    <submittedName>
        <fullName evidence="1">Uncharacterized protein</fullName>
    </submittedName>
</protein>
<sequence length="100" mass="11525">MKGKAKMRPGTTKNGQNLCALRWLKRTRPGGTTDEFSKYFDTVLTSDQHEKYKEAKNLVQCISRRQVLLRVQTYWQNMNIFIATVNSHPCQTPLGHISRG</sequence>
<dbReference type="AlphaFoldDB" id="A0A1J8RG18"/>
<evidence type="ECO:0000313" key="1">
    <source>
        <dbReference type="EMBL" id="OJA20738.1"/>
    </source>
</evidence>
<dbReference type="Proteomes" id="UP000183567">
    <property type="component" value="Unassembled WGS sequence"/>
</dbReference>
<dbReference type="EMBL" id="LVVM01000420">
    <property type="protein sequence ID" value="OJA20738.1"/>
    <property type="molecule type" value="Genomic_DNA"/>
</dbReference>
<keyword evidence="2" id="KW-1185">Reference proteome</keyword>
<organism evidence="1 2">
    <name type="scientific">Rhizopogon vesiculosus</name>
    <dbReference type="NCBI Taxonomy" id="180088"/>
    <lineage>
        <taxon>Eukaryota</taxon>
        <taxon>Fungi</taxon>
        <taxon>Dikarya</taxon>
        <taxon>Basidiomycota</taxon>
        <taxon>Agaricomycotina</taxon>
        <taxon>Agaricomycetes</taxon>
        <taxon>Agaricomycetidae</taxon>
        <taxon>Boletales</taxon>
        <taxon>Suillineae</taxon>
        <taxon>Rhizopogonaceae</taxon>
        <taxon>Rhizopogon</taxon>
    </lineage>
</organism>
<dbReference type="OrthoDB" id="2689266at2759"/>
<comment type="caution">
    <text evidence="1">The sequence shown here is derived from an EMBL/GenBank/DDBJ whole genome shotgun (WGS) entry which is preliminary data.</text>
</comment>
<evidence type="ECO:0000313" key="2">
    <source>
        <dbReference type="Proteomes" id="UP000183567"/>
    </source>
</evidence>
<accession>A0A1J8RG18</accession>
<name>A0A1J8RG18_9AGAM</name>
<gene>
    <name evidence="1" type="ORF">AZE42_12511</name>
</gene>